<evidence type="ECO:0000313" key="2">
    <source>
        <dbReference type="EMBL" id="GGU71462.1"/>
    </source>
</evidence>
<dbReference type="EMBL" id="BMRP01000014">
    <property type="protein sequence ID" value="GGU71462.1"/>
    <property type="molecule type" value="Genomic_DNA"/>
</dbReference>
<evidence type="ECO:0000259" key="1">
    <source>
        <dbReference type="Pfam" id="PF19054"/>
    </source>
</evidence>
<feature type="domain" description="DUF5753" evidence="1">
    <location>
        <begin position="45"/>
        <end position="206"/>
    </location>
</feature>
<accession>A0ABQ2VAB4</accession>
<organism evidence="2 3">
    <name type="scientific">Streptomyces albospinus</name>
    <dbReference type="NCBI Taxonomy" id="285515"/>
    <lineage>
        <taxon>Bacteria</taxon>
        <taxon>Bacillati</taxon>
        <taxon>Actinomycetota</taxon>
        <taxon>Actinomycetes</taxon>
        <taxon>Kitasatosporales</taxon>
        <taxon>Streptomycetaceae</taxon>
        <taxon>Streptomyces</taxon>
    </lineage>
</organism>
<protein>
    <recommendedName>
        <fullName evidence="1">DUF5753 domain-containing protein</fullName>
    </recommendedName>
</protein>
<evidence type="ECO:0000313" key="3">
    <source>
        <dbReference type="Proteomes" id="UP000654471"/>
    </source>
</evidence>
<dbReference type="Pfam" id="PF19054">
    <property type="entry name" value="DUF5753"/>
    <property type="match status" value="1"/>
</dbReference>
<proteinExistence type="predicted"/>
<keyword evidence="3" id="KW-1185">Reference proteome</keyword>
<comment type="caution">
    <text evidence="2">The sequence shown here is derived from an EMBL/GenBank/DDBJ whole genome shotgun (WGS) entry which is preliminary data.</text>
</comment>
<reference evidence="3" key="1">
    <citation type="journal article" date="2019" name="Int. J. Syst. Evol. Microbiol.">
        <title>The Global Catalogue of Microorganisms (GCM) 10K type strain sequencing project: providing services to taxonomists for standard genome sequencing and annotation.</title>
        <authorList>
            <consortium name="The Broad Institute Genomics Platform"/>
            <consortium name="The Broad Institute Genome Sequencing Center for Infectious Disease"/>
            <person name="Wu L."/>
            <person name="Ma J."/>
        </authorList>
    </citation>
    <scope>NUCLEOTIDE SEQUENCE [LARGE SCALE GENOMIC DNA]</scope>
    <source>
        <strain evidence="3">JCM 3399</strain>
    </source>
</reference>
<sequence>MPLDNPALGDGNAAPERTEWRQQMQDGLKPLQESIVDLFGRTSLFRIYSSTLVPGLLQTEGYAAAVLGAIPEVRELALKDVAEAAAARVKRSGVIHEPGHRFELLVEEAVLRYQIADPEVMADQLDHLLASGSLPGVSFGVIPMATPRRTQWPQETFHVYDEESVSVEAVSAEMSITQPHEIGLYLKVFDRLREMAVYGEEVRALVGKAIEALG</sequence>
<gene>
    <name evidence="2" type="ORF">GCM10010211_41350</name>
</gene>
<name>A0ABQ2VAB4_9ACTN</name>
<dbReference type="InterPro" id="IPR043917">
    <property type="entry name" value="DUF5753"/>
</dbReference>
<dbReference type="Proteomes" id="UP000654471">
    <property type="component" value="Unassembled WGS sequence"/>
</dbReference>